<reference evidence="1" key="1">
    <citation type="journal article" date="2020" name="New Phytol.">
        <title>Comparative genomics reveals dynamic genome evolution in host specialist ectomycorrhizal fungi.</title>
        <authorList>
            <person name="Lofgren L.A."/>
            <person name="Nguyen N.H."/>
            <person name="Vilgalys R."/>
            <person name="Ruytinx J."/>
            <person name="Liao H.L."/>
            <person name="Branco S."/>
            <person name="Kuo A."/>
            <person name="LaButti K."/>
            <person name="Lipzen A."/>
            <person name="Andreopoulos W."/>
            <person name="Pangilinan J."/>
            <person name="Riley R."/>
            <person name="Hundley H."/>
            <person name="Na H."/>
            <person name="Barry K."/>
            <person name="Grigoriev I.V."/>
            <person name="Stajich J.E."/>
            <person name="Kennedy P.G."/>
        </authorList>
    </citation>
    <scope>NUCLEOTIDE SEQUENCE</scope>
    <source>
        <strain evidence="1">FC423</strain>
    </source>
</reference>
<dbReference type="AlphaFoldDB" id="A0A9P7ESK6"/>
<dbReference type="GeneID" id="64694283"/>
<feature type="non-terminal residue" evidence="1">
    <location>
        <position position="100"/>
    </location>
</feature>
<organism evidence="1 2">
    <name type="scientific">Suillus discolor</name>
    <dbReference type="NCBI Taxonomy" id="1912936"/>
    <lineage>
        <taxon>Eukaryota</taxon>
        <taxon>Fungi</taxon>
        <taxon>Dikarya</taxon>
        <taxon>Basidiomycota</taxon>
        <taxon>Agaricomycotina</taxon>
        <taxon>Agaricomycetes</taxon>
        <taxon>Agaricomycetidae</taxon>
        <taxon>Boletales</taxon>
        <taxon>Suillineae</taxon>
        <taxon>Suillaceae</taxon>
        <taxon>Suillus</taxon>
    </lineage>
</organism>
<dbReference type="EMBL" id="JABBWM010000122">
    <property type="protein sequence ID" value="KAG2088394.1"/>
    <property type="molecule type" value="Genomic_DNA"/>
</dbReference>
<evidence type="ECO:0000313" key="2">
    <source>
        <dbReference type="Proteomes" id="UP000823399"/>
    </source>
</evidence>
<evidence type="ECO:0000313" key="1">
    <source>
        <dbReference type="EMBL" id="KAG2088394.1"/>
    </source>
</evidence>
<sequence length="100" mass="10895">LQSDHPVVNSRYLLNETAHAHYYGLDPALALLSGTYHTPATAMGMGHQSGMLKADTVIWSSHPLSLAATPTRVYIDGIPQLSLPGRQGAHHVPTHARFRF</sequence>
<dbReference type="Gene3D" id="3.20.20.140">
    <property type="entry name" value="Metal-dependent hydrolases"/>
    <property type="match status" value="1"/>
</dbReference>
<comment type="caution">
    <text evidence="1">The sequence shown here is derived from an EMBL/GenBank/DDBJ whole genome shotgun (WGS) entry which is preliminary data.</text>
</comment>
<protein>
    <submittedName>
        <fullName evidence="1">Uncharacterized protein</fullName>
    </submittedName>
</protein>
<keyword evidence="2" id="KW-1185">Reference proteome</keyword>
<dbReference type="Proteomes" id="UP000823399">
    <property type="component" value="Unassembled WGS sequence"/>
</dbReference>
<dbReference type="RefSeq" id="XP_041285530.1">
    <property type="nucleotide sequence ID" value="XM_041432024.1"/>
</dbReference>
<gene>
    <name evidence="1" type="ORF">F5147DRAFT_587693</name>
</gene>
<name>A0A9P7ESK6_9AGAM</name>
<accession>A0A9P7ESK6</accession>
<proteinExistence type="predicted"/>
<dbReference type="OrthoDB" id="2662924at2759"/>